<evidence type="ECO:0000313" key="4">
    <source>
        <dbReference type="Proteomes" id="UP000199604"/>
    </source>
</evidence>
<evidence type="ECO:0000256" key="1">
    <source>
        <dbReference type="SAM" id="MobiDB-lite"/>
    </source>
</evidence>
<evidence type="ECO:0000256" key="2">
    <source>
        <dbReference type="SAM" id="SignalP"/>
    </source>
</evidence>
<feature type="signal peptide" evidence="2">
    <location>
        <begin position="1"/>
        <end position="20"/>
    </location>
</feature>
<protein>
    <recommendedName>
        <fullName evidence="5">WG containing repeat-containing protein</fullName>
    </recommendedName>
</protein>
<gene>
    <name evidence="3" type="ORF">SAMN05660845_2215</name>
</gene>
<dbReference type="STRING" id="498292.SAMN05660845_2215"/>
<reference evidence="4" key="1">
    <citation type="submission" date="2016-10" db="EMBL/GenBank/DDBJ databases">
        <authorList>
            <person name="Varghese N."/>
            <person name="Submissions S."/>
        </authorList>
    </citation>
    <scope>NUCLEOTIDE SEQUENCE [LARGE SCALE GENOMIC DNA]</scope>
    <source>
        <strain evidence="4">DSM 21789</strain>
    </source>
</reference>
<dbReference type="RefSeq" id="WP_091477179.1">
    <property type="nucleotide sequence ID" value="NZ_FOJT01000005.1"/>
</dbReference>
<dbReference type="EMBL" id="FOJT01000005">
    <property type="protein sequence ID" value="SFB23800.1"/>
    <property type="molecule type" value="Genomic_DNA"/>
</dbReference>
<name>A0A1I0ZGY5_9FLAO</name>
<evidence type="ECO:0000313" key="3">
    <source>
        <dbReference type="EMBL" id="SFB23800.1"/>
    </source>
</evidence>
<keyword evidence="2" id="KW-0732">Signal</keyword>
<dbReference type="OrthoDB" id="750023at2"/>
<accession>A0A1I0ZGY5</accession>
<feature type="region of interest" description="Disordered" evidence="1">
    <location>
        <begin position="167"/>
        <end position="197"/>
    </location>
</feature>
<proteinExistence type="predicted"/>
<evidence type="ECO:0008006" key="5">
    <source>
        <dbReference type="Google" id="ProtNLM"/>
    </source>
</evidence>
<dbReference type="Proteomes" id="UP000199604">
    <property type="component" value="Unassembled WGS sequence"/>
</dbReference>
<dbReference type="AlphaFoldDB" id="A0A1I0ZGY5"/>
<keyword evidence="4" id="KW-1185">Reference proteome</keyword>
<organism evidence="3 4">
    <name type="scientific">Flavobacterium swingsii</name>
    <dbReference type="NCBI Taxonomy" id="498292"/>
    <lineage>
        <taxon>Bacteria</taxon>
        <taxon>Pseudomonadati</taxon>
        <taxon>Bacteroidota</taxon>
        <taxon>Flavobacteriia</taxon>
        <taxon>Flavobacteriales</taxon>
        <taxon>Flavobacteriaceae</taxon>
        <taxon>Flavobacterium</taxon>
    </lineage>
</organism>
<sequence>MKKITLLVASIFLVGSMANASENPIFSDNTTIARFNFDEPIAFTERGIGFYVFPNGEFDFNTRPQDSQGDYYYKTAGKRAGSDINRRPENYGVRIEHDAFGRVRRIGNTFINYDYNDRVSRIGTVYMKYNRFALSQVGGLKIIYNRRGQIIDIFGSVKGRSSYYNTNNYGNSQGHNGYQNNDNDYNDNSNNPDDYYYYKADGTKAKIENSVNDRKEEKDEK</sequence>
<feature type="chain" id="PRO_5011772759" description="WG containing repeat-containing protein" evidence="2">
    <location>
        <begin position="21"/>
        <end position="221"/>
    </location>
</feature>